<evidence type="ECO:0000313" key="3">
    <source>
        <dbReference type="Proteomes" id="UP000694228"/>
    </source>
</evidence>
<name>A0A8F5VMA5_METHU</name>
<reference evidence="2 3" key="1">
    <citation type="submission" date="2021-06" db="EMBL/GenBank/DDBJ databases">
        <title>Complete genome sequence of the secondary alcohol utilizing methanogen Methanospirillum hungatei strain GP1.</title>
        <authorList>
            <person name="Day L.A."/>
            <person name="Costa K.C."/>
        </authorList>
    </citation>
    <scope>NUCLEOTIDE SEQUENCE [LARGE SCALE GENOMIC DNA]</scope>
    <source>
        <strain evidence="2 3">GP1</strain>
    </source>
</reference>
<dbReference type="EMBL" id="CP077107">
    <property type="protein sequence ID" value="QXO93528.1"/>
    <property type="molecule type" value="Genomic_DNA"/>
</dbReference>
<accession>A0A8F5VMA5</accession>
<evidence type="ECO:0000259" key="1">
    <source>
        <dbReference type="Pfam" id="PF00535"/>
    </source>
</evidence>
<dbReference type="Pfam" id="PF00535">
    <property type="entry name" value="Glycos_transf_2"/>
    <property type="match status" value="1"/>
</dbReference>
<gene>
    <name evidence="2" type="ORF">KSK55_09045</name>
</gene>
<dbReference type="AlphaFoldDB" id="A0A8F5VMA5"/>
<dbReference type="InterPro" id="IPR001173">
    <property type="entry name" value="Glyco_trans_2-like"/>
</dbReference>
<organism evidence="2 3">
    <name type="scientific">Methanospirillum hungatei</name>
    <dbReference type="NCBI Taxonomy" id="2203"/>
    <lineage>
        <taxon>Archaea</taxon>
        <taxon>Methanobacteriati</taxon>
        <taxon>Methanobacteriota</taxon>
        <taxon>Stenosarchaea group</taxon>
        <taxon>Methanomicrobia</taxon>
        <taxon>Methanomicrobiales</taxon>
        <taxon>Methanospirillaceae</taxon>
        <taxon>Methanospirillum</taxon>
    </lineage>
</organism>
<dbReference type="GO" id="GO:0016740">
    <property type="term" value="F:transferase activity"/>
    <property type="evidence" value="ECO:0007669"/>
    <property type="project" value="UniProtKB-KW"/>
</dbReference>
<feature type="domain" description="Glycosyltransferase 2-like" evidence="1">
    <location>
        <begin position="5"/>
        <end position="160"/>
    </location>
</feature>
<dbReference type="InterPro" id="IPR050256">
    <property type="entry name" value="Glycosyltransferase_2"/>
</dbReference>
<dbReference type="Proteomes" id="UP000694228">
    <property type="component" value="Chromosome"/>
</dbReference>
<proteinExistence type="predicted"/>
<dbReference type="CDD" id="cd04179">
    <property type="entry name" value="DPM_DPG-synthase_like"/>
    <property type="match status" value="1"/>
</dbReference>
<evidence type="ECO:0000313" key="2">
    <source>
        <dbReference type="EMBL" id="QXO93528.1"/>
    </source>
</evidence>
<dbReference type="PANTHER" id="PTHR48090">
    <property type="entry name" value="UNDECAPRENYL-PHOSPHATE 4-DEOXY-4-FORMAMIDO-L-ARABINOSE TRANSFERASE-RELATED"/>
    <property type="match status" value="1"/>
</dbReference>
<dbReference type="PANTHER" id="PTHR48090:SF7">
    <property type="entry name" value="RFBJ PROTEIN"/>
    <property type="match status" value="1"/>
</dbReference>
<sequence>MSNISVVMITLNEERAISKVINDINCIVPDSEILIVDSSTDKTPDIAHELGCKVIRQYPPQGYGKAMELALMSANNEIIITLDCDDTYPTKKIPELVYWMEQGYDIVNASRLGNKKPKNMPFGNYLANWFFAFSTKLLFGIQTTDIHSGMRAYKKEMIHNIQWNPAGAAFPVELLIKPIQMGYKMKEIPIDYNERIGDVTMRAFSSTMWTIKRLFHLKF</sequence>
<protein>
    <submittedName>
        <fullName evidence="2">Glycosyltransferase family 2 protein</fullName>
    </submittedName>
</protein>
<dbReference type="OrthoDB" id="147253at2157"/>